<accession>A0AAU8TL91</accession>
<feature type="transmembrane region" description="Helical" evidence="1">
    <location>
        <begin position="20"/>
        <end position="38"/>
    </location>
</feature>
<feature type="transmembrane region" description="Helical" evidence="1">
    <location>
        <begin position="196"/>
        <end position="213"/>
    </location>
</feature>
<feature type="transmembrane region" description="Helical" evidence="1">
    <location>
        <begin position="163"/>
        <end position="190"/>
    </location>
</feature>
<evidence type="ECO:0000256" key="1">
    <source>
        <dbReference type="SAM" id="Phobius"/>
    </source>
</evidence>
<feature type="transmembrane region" description="Helical" evidence="1">
    <location>
        <begin position="68"/>
        <end position="88"/>
    </location>
</feature>
<dbReference type="AlphaFoldDB" id="A0AAU8TL91"/>
<evidence type="ECO:0000313" key="3">
    <source>
        <dbReference type="Proteomes" id="UP000032614"/>
    </source>
</evidence>
<keyword evidence="1" id="KW-0472">Membrane</keyword>
<name>A0AAU8TL91_9BURK</name>
<sequence length="388" mass="42871">MTLLFVYATRFNDVSKALANVYAVYMLARIVSVLVVGLKRLPGRDIYILSALVIFFCLNLIVNVRSTNFLDAIKIFAIFIFYFSGKSVSSGFFNVFPKKTWIRIFVLLPVLISVLDMFFRVSGSGDTVGDTGVGFFSNRNNAVLFSVVSCWLFILAKTNRWIILAYVVGAAVVFKTLGALAALGAAICIVLLGKNVLKLGLAAGALILAFILFRHEISVFGRAENALSGVTGALSASGGLQGLGRMNYAQLAHAAGTTDISFIFRLKHWMNLFEIYRSGDIWHQVFGFGVDSSIDLTDLSLLPHNDYLRFLFEMGPVFFIAFLAMNSLIVLRIGRNMLMVPAIFMLVYCFSDNIVNNFLVMSTFYFLAGAIIARSRSTTQYENHAAVI</sequence>
<dbReference type="EMBL" id="CP010027">
    <property type="protein sequence ID" value="AJZ62843.1"/>
    <property type="molecule type" value="Genomic_DNA"/>
</dbReference>
<feature type="transmembrane region" description="Helical" evidence="1">
    <location>
        <begin position="100"/>
        <end position="119"/>
    </location>
</feature>
<organism evidence="2 3">
    <name type="scientific">Paraburkholderia fungorum</name>
    <dbReference type="NCBI Taxonomy" id="134537"/>
    <lineage>
        <taxon>Bacteria</taxon>
        <taxon>Pseudomonadati</taxon>
        <taxon>Pseudomonadota</taxon>
        <taxon>Betaproteobacteria</taxon>
        <taxon>Burkholderiales</taxon>
        <taxon>Burkholderiaceae</taxon>
        <taxon>Paraburkholderia</taxon>
    </lineage>
</organism>
<proteinExistence type="predicted"/>
<evidence type="ECO:0000313" key="2">
    <source>
        <dbReference type="EMBL" id="AJZ62843.1"/>
    </source>
</evidence>
<dbReference type="Proteomes" id="UP000032614">
    <property type="component" value="Chromosome 2"/>
</dbReference>
<feature type="transmembrane region" description="Helical" evidence="1">
    <location>
        <begin position="354"/>
        <end position="373"/>
    </location>
</feature>
<reference evidence="2 3" key="1">
    <citation type="journal article" date="2015" name="Genome Announc.">
        <title>Complete genome sequences for 59 burkholderia isolates, both pathogenic and near neighbor.</title>
        <authorList>
            <person name="Johnson S.L."/>
            <person name="Bishop-Lilly K.A."/>
            <person name="Ladner J.T."/>
            <person name="Daligault H.E."/>
            <person name="Davenport K.W."/>
            <person name="Jaissle J."/>
            <person name="Frey K.G."/>
            <person name="Koroleva G.I."/>
            <person name="Bruce D.C."/>
            <person name="Coyne S.R."/>
            <person name="Broomall S.M."/>
            <person name="Li P.E."/>
            <person name="Teshima H."/>
            <person name="Gibbons H.S."/>
            <person name="Palacios G.F."/>
            <person name="Rosenzweig C.N."/>
            <person name="Redden C.L."/>
            <person name="Xu Y."/>
            <person name="Minogue T.D."/>
            <person name="Chain P.S."/>
        </authorList>
    </citation>
    <scope>NUCLEOTIDE SEQUENCE [LARGE SCALE GENOMIC DNA]</scope>
    <source>
        <strain evidence="2 3">ATCC BAA-463</strain>
    </source>
</reference>
<feature type="transmembrane region" description="Helical" evidence="1">
    <location>
        <begin position="45"/>
        <end position="62"/>
    </location>
</feature>
<keyword evidence="1" id="KW-1133">Transmembrane helix</keyword>
<dbReference type="GO" id="GO:0016874">
    <property type="term" value="F:ligase activity"/>
    <property type="evidence" value="ECO:0007669"/>
    <property type="project" value="UniProtKB-KW"/>
</dbReference>
<keyword evidence="2" id="KW-0436">Ligase</keyword>
<feature type="transmembrane region" description="Helical" evidence="1">
    <location>
        <begin position="310"/>
        <end position="334"/>
    </location>
</feature>
<gene>
    <name evidence="2" type="ORF">OI25_6166</name>
</gene>
<feature type="transmembrane region" description="Helical" evidence="1">
    <location>
        <begin position="139"/>
        <end position="156"/>
    </location>
</feature>
<keyword evidence="1" id="KW-0812">Transmembrane</keyword>
<dbReference type="KEGG" id="bfn:OI25_6166"/>
<protein>
    <submittedName>
        <fullName evidence="2">O-antigen ligase like membrane family protein</fullName>
    </submittedName>
</protein>